<keyword evidence="6" id="KW-0408">Iron</keyword>
<feature type="region of interest" description="Disordered" evidence="10">
    <location>
        <begin position="158"/>
        <end position="206"/>
    </location>
</feature>
<protein>
    <submittedName>
        <fullName evidence="12">Lysine-specific demethylase 2A isoform X1</fullName>
    </submittedName>
</protein>
<feature type="compositionally biased region" description="Acidic residues" evidence="10">
    <location>
        <begin position="704"/>
        <end position="716"/>
    </location>
</feature>
<feature type="compositionally biased region" description="Polar residues" evidence="10">
    <location>
        <begin position="1110"/>
        <end position="1121"/>
    </location>
</feature>
<evidence type="ECO:0000256" key="3">
    <source>
        <dbReference type="ARBA" id="ARBA00022853"/>
    </source>
</evidence>
<proteinExistence type="predicted"/>
<dbReference type="Proteomes" id="UP000239899">
    <property type="component" value="Unassembled WGS sequence"/>
</dbReference>
<keyword evidence="2" id="KW-0479">Metal-binding</keyword>
<feature type="compositionally biased region" description="Low complexity" evidence="10">
    <location>
        <begin position="544"/>
        <end position="553"/>
    </location>
</feature>
<feature type="compositionally biased region" description="Basic and acidic residues" evidence="10">
    <location>
        <begin position="464"/>
        <end position="474"/>
    </location>
</feature>
<evidence type="ECO:0000256" key="4">
    <source>
        <dbReference type="ARBA" id="ARBA00022964"/>
    </source>
</evidence>
<dbReference type="GO" id="GO:0046872">
    <property type="term" value="F:metal ion binding"/>
    <property type="evidence" value="ECO:0007669"/>
    <property type="project" value="UniProtKB-KW"/>
</dbReference>
<dbReference type="OrthoDB" id="5876800at2759"/>
<keyword evidence="4" id="KW-0223">Dioxygenase</keyword>
<dbReference type="PANTHER" id="PTHR23123">
    <property type="entry name" value="PHD/F-BOX CONTAINING PROTEIN"/>
    <property type="match status" value="1"/>
</dbReference>
<dbReference type="InterPro" id="IPR041070">
    <property type="entry name" value="JHD"/>
</dbReference>
<dbReference type="InterPro" id="IPR050690">
    <property type="entry name" value="JHDM1_Histone_Demethylase"/>
</dbReference>
<dbReference type="SMART" id="SM00558">
    <property type="entry name" value="JmjC"/>
    <property type="match status" value="1"/>
</dbReference>
<name>A0A2P6TSZ6_CHLSO</name>
<dbReference type="GO" id="GO:0005634">
    <property type="term" value="C:nucleus"/>
    <property type="evidence" value="ECO:0007669"/>
    <property type="project" value="UniProtKB-SubCell"/>
</dbReference>
<feature type="compositionally biased region" description="Low complexity" evidence="10">
    <location>
        <begin position="895"/>
        <end position="938"/>
    </location>
</feature>
<evidence type="ECO:0000256" key="6">
    <source>
        <dbReference type="ARBA" id="ARBA00023004"/>
    </source>
</evidence>
<dbReference type="GO" id="GO:0051213">
    <property type="term" value="F:dioxygenase activity"/>
    <property type="evidence" value="ECO:0007669"/>
    <property type="project" value="UniProtKB-KW"/>
</dbReference>
<dbReference type="EMBL" id="LHPG02000007">
    <property type="protein sequence ID" value="PRW57186.1"/>
    <property type="molecule type" value="Genomic_DNA"/>
</dbReference>
<feature type="compositionally biased region" description="Gly residues" evidence="10">
    <location>
        <begin position="563"/>
        <end position="586"/>
    </location>
</feature>
<accession>A0A2P6TSZ6</accession>
<dbReference type="PROSITE" id="PS51184">
    <property type="entry name" value="JMJC"/>
    <property type="match status" value="1"/>
</dbReference>
<feature type="compositionally biased region" description="Acidic residues" evidence="10">
    <location>
        <begin position="1132"/>
        <end position="1152"/>
    </location>
</feature>
<evidence type="ECO:0000313" key="13">
    <source>
        <dbReference type="Proteomes" id="UP000239899"/>
    </source>
</evidence>
<keyword evidence="3" id="KW-0156">Chromatin regulator</keyword>
<evidence type="ECO:0000256" key="8">
    <source>
        <dbReference type="ARBA" id="ARBA00023163"/>
    </source>
</evidence>
<dbReference type="SUPFAM" id="SSF51197">
    <property type="entry name" value="Clavaminate synthase-like"/>
    <property type="match status" value="1"/>
</dbReference>
<evidence type="ECO:0000256" key="10">
    <source>
        <dbReference type="SAM" id="MobiDB-lite"/>
    </source>
</evidence>
<evidence type="ECO:0000256" key="7">
    <source>
        <dbReference type="ARBA" id="ARBA00023015"/>
    </source>
</evidence>
<keyword evidence="9" id="KW-0539">Nucleus</keyword>
<dbReference type="GO" id="GO:0008168">
    <property type="term" value="F:methyltransferase activity"/>
    <property type="evidence" value="ECO:0007669"/>
    <property type="project" value="UniProtKB-KW"/>
</dbReference>
<keyword evidence="7" id="KW-0805">Transcription regulation</keyword>
<feature type="region of interest" description="Disordered" evidence="10">
    <location>
        <begin position="837"/>
        <end position="951"/>
    </location>
</feature>
<feature type="region of interest" description="Disordered" evidence="10">
    <location>
        <begin position="1104"/>
        <end position="1220"/>
    </location>
</feature>
<evidence type="ECO:0000256" key="5">
    <source>
        <dbReference type="ARBA" id="ARBA00023002"/>
    </source>
</evidence>
<gene>
    <name evidence="12" type="ORF">C2E21_4164</name>
</gene>
<keyword evidence="13" id="KW-1185">Reference proteome</keyword>
<evidence type="ECO:0000259" key="11">
    <source>
        <dbReference type="PROSITE" id="PS51184"/>
    </source>
</evidence>
<dbReference type="GO" id="GO:0032259">
    <property type="term" value="P:methylation"/>
    <property type="evidence" value="ECO:0007669"/>
    <property type="project" value="UniProtKB-KW"/>
</dbReference>
<feature type="compositionally biased region" description="Acidic residues" evidence="10">
    <location>
        <begin position="602"/>
        <end position="619"/>
    </location>
</feature>
<comment type="subcellular location">
    <subcellularLocation>
        <location evidence="1">Nucleus</location>
    </subcellularLocation>
</comment>
<feature type="compositionally biased region" description="Gly residues" evidence="10">
    <location>
        <begin position="526"/>
        <end position="543"/>
    </location>
</feature>
<feature type="region of interest" description="Disordered" evidence="10">
    <location>
        <begin position="436"/>
        <end position="648"/>
    </location>
</feature>
<dbReference type="InterPro" id="IPR003347">
    <property type="entry name" value="JmjC_dom"/>
</dbReference>
<feature type="compositionally biased region" description="Acidic residues" evidence="10">
    <location>
        <begin position="634"/>
        <end position="648"/>
    </location>
</feature>
<sequence>MARKARPVDYRRLAAADLSDLSLGADALGTDFRALHSELLSFGGYRTAGTRSLAAAQLTPEWLQQNGAFRPTLIPAGPAAAKELGIALPEGSLTVDRLASRIGIATEVHTMDVQTQGEGPRWTLHQWCLYWEARRAASREPPPALAAAGGAAGAGGLASGALTGSQQQPGTARAGRPAPAEDEADSAAVKRKRTAEEEAAAQHMKGISAESKKRVLEVSALSLTGTALEAEVSPPAAVSAVDLAQQVWPEGAPSRPSTSVNLVMSPEGAYTDFHLAVGGSSVWLHCLSGRRVLALVPPTPRNLATYVAWAASARYAGVFLPAHCEGVVRLEMGPGDTLIIPGGWAHASATTASAVLLGGSFLRRDALALQLEAWRIEDHLAVRPRFRYPAFKQVLWYAAAAFAKRLQRLSGLPGPELKQRVAERLTVMAQEEAAAAATRGADSQDSDSVSKAGAAKKKKGWLGEQREVADDAGTRRPQQAQQVQEGHETPRSVPTGQRALQPPALGLARAAASPTAAGLPRQIGRAVGGGSRLRTAGGGGGSGKAAARAPASRLNPTQQGIDLRGGGGGGGSRRAAGGGGGGGGFGQRKRQRSPDSFIEQDSGGEPDSDLAGSDEEAEGGVEWAPGRTGAGSGGEDEEMSEPDTDPDIDELAAAGYRHRYAADEEGQAARPRRMTARQAAAAAKEAAAWDGRLAKRTPAAAFDEFDEELLDEDDWEGGGGSGGRRGRQSTRFRGQLPPRMAALLQEEEAEEAEEAAEAAYLAAPHVTTAAAALAAFEAAAQQQPAAVAPAGAAGAGLKPVKIKVKAPAALQPEQQAAAAFPLAAAQQPPASGIKIKIKPAGVQQQAQQAQEPTIPQVDGAGDESGDEAPAGAAAAKGGQDELAAMYDALFDEEPPAQQGAAAAQPQAQQEQLPAALASPLGLQPRGALPAQQAQQPAGSKEEQGQQSEGAAMHRNASLAMWLDGGGATEGRQCSQDAAGFAAGMATANGAAAALAAAQPGAAAVAAAAEEGEEDWDLDPAAPPAEPLSLEEEEGLAALLAALKDWLRKPHALNDVPLTISNPKAVVARLEVCMRELGLSLTPPPQVDFDSVPLERLLPVRTPRAGGLTGTLASHQTPQTAGGSEFVPGELDAVGELEEGGEFDPDDLEEEGEAPVVEESAGPKRKLAPASAVKPAGLAARAGGSAGRPPGAAALAPPAAKRSKASVKERLTKKLGLGKKR</sequence>
<dbReference type="Gene3D" id="2.60.120.650">
    <property type="entry name" value="Cupin"/>
    <property type="match status" value="2"/>
</dbReference>
<feature type="region of interest" description="Disordered" evidence="10">
    <location>
        <begin position="704"/>
        <end position="738"/>
    </location>
</feature>
<evidence type="ECO:0000256" key="2">
    <source>
        <dbReference type="ARBA" id="ARBA00022723"/>
    </source>
</evidence>
<keyword evidence="5" id="KW-0560">Oxidoreductase</keyword>
<comment type="caution">
    <text evidence="12">The sequence shown here is derived from an EMBL/GenBank/DDBJ whole genome shotgun (WGS) entry which is preliminary data.</text>
</comment>
<feature type="compositionally biased region" description="Low complexity" evidence="10">
    <location>
        <begin position="1174"/>
        <end position="1199"/>
    </location>
</feature>
<reference evidence="12 13" key="1">
    <citation type="journal article" date="2018" name="Plant J.">
        <title>Genome sequences of Chlorella sorokiniana UTEX 1602 and Micractinium conductrix SAG 241.80: implications to maltose excretion by a green alga.</title>
        <authorList>
            <person name="Arriola M.B."/>
            <person name="Velmurugan N."/>
            <person name="Zhang Y."/>
            <person name="Plunkett M.H."/>
            <person name="Hondzo H."/>
            <person name="Barney B.M."/>
        </authorList>
    </citation>
    <scope>NUCLEOTIDE SEQUENCE [LARGE SCALE GENOMIC DNA]</scope>
    <source>
        <strain evidence="13">UTEX 1602</strain>
    </source>
</reference>
<organism evidence="12 13">
    <name type="scientific">Chlorella sorokiniana</name>
    <name type="common">Freshwater green alga</name>
    <dbReference type="NCBI Taxonomy" id="3076"/>
    <lineage>
        <taxon>Eukaryota</taxon>
        <taxon>Viridiplantae</taxon>
        <taxon>Chlorophyta</taxon>
        <taxon>core chlorophytes</taxon>
        <taxon>Trebouxiophyceae</taxon>
        <taxon>Chlorellales</taxon>
        <taxon>Chlorellaceae</taxon>
        <taxon>Chlorella clade</taxon>
        <taxon>Chlorella</taxon>
    </lineage>
</organism>
<keyword evidence="8" id="KW-0804">Transcription</keyword>
<dbReference type="AlphaFoldDB" id="A0A2P6TSZ6"/>
<feature type="compositionally biased region" description="Low complexity" evidence="10">
    <location>
        <begin position="867"/>
        <end position="881"/>
    </location>
</feature>
<dbReference type="GO" id="GO:0006325">
    <property type="term" value="P:chromatin organization"/>
    <property type="evidence" value="ECO:0007669"/>
    <property type="project" value="UniProtKB-KW"/>
</dbReference>
<evidence type="ECO:0000256" key="9">
    <source>
        <dbReference type="ARBA" id="ARBA00023242"/>
    </source>
</evidence>
<dbReference type="Pfam" id="PF17811">
    <property type="entry name" value="JHD"/>
    <property type="match status" value="1"/>
</dbReference>
<feature type="compositionally biased region" description="Low complexity" evidence="10">
    <location>
        <begin position="169"/>
        <end position="178"/>
    </location>
</feature>
<evidence type="ECO:0000256" key="1">
    <source>
        <dbReference type="ARBA" id="ARBA00004123"/>
    </source>
</evidence>
<feature type="region of interest" description="Disordered" evidence="10">
    <location>
        <begin position="660"/>
        <end position="681"/>
    </location>
</feature>
<feature type="domain" description="JmjC" evidence="11">
    <location>
        <begin position="218"/>
        <end position="378"/>
    </location>
</feature>
<evidence type="ECO:0000313" key="12">
    <source>
        <dbReference type="EMBL" id="PRW57186.1"/>
    </source>
</evidence>
<dbReference type="STRING" id="3076.A0A2P6TSZ6"/>